<accession>E4YPU6</accession>
<dbReference type="EMBL" id="FN654989">
    <property type="protein sequence ID" value="CBY37492.1"/>
    <property type="molecule type" value="Genomic_DNA"/>
</dbReference>
<feature type="domain" description="TauD/TfdA-like" evidence="2">
    <location>
        <begin position="69"/>
        <end position="370"/>
    </location>
</feature>
<organism evidence="3">
    <name type="scientific">Oikopleura dioica</name>
    <name type="common">Tunicate</name>
    <dbReference type="NCBI Taxonomy" id="34765"/>
    <lineage>
        <taxon>Eukaryota</taxon>
        <taxon>Metazoa</taxon>
        <taxon>Chordata</taxon>
        <taxon>Tunicata</taxon>
        <taxon>Appendicularia</taxon>
        <taxon>Copelata</taxon>
        <taxon>Oikopleuridae</taxon>
        <taxon>Oikopleura</taxon>
    </lineage>
</organism>
<keyword evidence="1" id="KW-0560">Oxidoreductase</keyword>
<dbReference type="PANTHER" id="PTHR10696">
    <property type="entry name" value="GAMMA-BUTYROBETAINE HYDROXYLASE-RELATED"/>
    <property type="match status" value="1"/>
</dbReference>
<reference evidence="3" key="1">
    <citation type="journal article" date="2010" name="Science">
        <title>Plasticity of animal genome architecture unmasked by rapid evolution of a pelagic tunicate.</title>
        <authorList>
            <person name="Denoeud F."/>
            <person name="Henriet S."/>
            <person name="Mungpakdee S."/>
            <person name="Aury J.M."/>
            <person name="Da Silva C."/>
            <person name="Brinkmann H."/>
            <person name="Mikhaleva J."/>
            <person name="Olsen L.C."/>
            <person name="Jubin C."/>
            <person name="Canestro C."/>
            <person name="Bouquet J.M."/>
            <person name="Danks G."/>
            <person name="Poulain J."/>
            <person name="Campsteijn C."/>
            <person name="Adamski M."/>
            <person name="Cross I."/>
            <person name="Yadetie F."/>
            <person name="Muffato M."/>
            <person name="Louis A."/>
            <person name="Butcher S."/>
            <person name="Tsagkogeorga G."/>
            <person name="Konrad A."/>
            <person name="Singh S."/>
            <person name="Jensen M.F."/>
            <person name="Cong E.H."/>
            <person name="Eikeseth-Otteraa H."/>
            <person name="Noel B."/>
            <person name="Anthouard V."/>
            <person name="Porcel B.M."/>
            <person name="Kachouri-Lafond R."/>
            <person name="Nishino A."/>
            <person name="Ugolini M."/>
            <person name="Chourrout P."/>
            <person name="Nishida H."/>
            <person name="Aasland R."/>
            <person name="Huzurbazar S."/>
            <person name="Westhof E."/>
            <person name="Delsuc F."/>
            <person name="Lehrach H."/>
            <person name="Reinhardt R."/>
            <person name="Weissenbach J."/>
            <person name="Roy S.W."/>
            <person name="Artiguenave F."/>
            <person name="Postlethwait J.H."/>
            <person name="Manak J.R."/>
            <person name="Thompson E.M."/>
            <person name="Jaillon O."/>
            <person name="Du Pasquier L."/>
            <person name="Boudinot P."/>
            <person name="Liberles D.A."/>
            <person name="Volff J.N."/>
            <person name="Philippe H."/>
            <person name="Lenhard B."/>
            <person name="Roest Crollius H."/>
            <person name="Wincker P."/>
            <person name="Chourrout D."/>
        </authorList>
    </citation>
    <scope>NUCLEOTIDE SEQUENCE [LARGE SCALE GENOMIC DNA]</scope>
</reference>
<proteinExistence type="predicted"/>
<protein>
    <recommendedName>
        <fullName evidence="2">TauD/TfdA-like domain-containing protein</fullName>
    </recommendedName>
</protein>
<dbReference type="Proteomes" id="UP000011014">
    <property type="component" value="Unassembled WGS sequence"/>
</dbReference>
<sequence>MCARLFSGTRRLRAAATVVRPPARKVSNHNFEVDPIVPVFWREKEVVAPQKYIIDTTNENMMDGPKGNPQLARRMRKVFDEVGLVLLRGNREMGNNLEAMKLWAEFIFPSLSQYEAGANARKGIIPNVYEIGAPKEAWLHFHHEMAYVNESVNGIAFCCREAIEDPQDPLRGATFVSENFGATDDILATEFGQKLKNKGICYIRCLTNKERYKNMDGVYNHWQYSFMTDCPKEAEKRAIAKGLEVEWGENGYMKTKCYISGFEYHPASKRNLLYSAIADHSCWFDQWPTVMEKPYMKTFDGATEEERPLAITFGDDSEMTREELQLFVDVYENHGIPLAWEKGDIAAICNYRFAHGRLPYDLADGEQRELGVILGQMYKRLGQKDDAW</sequence>
<dbReference type="SUPFAM" id="SSF51197">
    <property type="entry name" value="Clavaminate synthase-like"/>
    <property type="match status" value="1"/>
</dbReference>
<dbReference type="AlphaFoldDB" id="E4YPU6"/>
<name>E4YPU6_OIKDI</name>
<dbReference type="Pfam" id="PF02668">
    <property type="entry name" value="TauD"/>
    <property type="match status" value="1"/>
</dbReference>
<evidence type="ECO:0000259" key="2">
    <source>
        <dbReference type="Pfam" id="PF02668"/>
    </source>
</evidence>
<dbReference type="InterPro" id="IPR042098">
    <property type="entry name" value="TauD-like_sf"/>
</dbReference>
<dbReference type="InterPro" id="IPR003819">
    <property type="entry name" value="TauD/TfdA-like"/>
</dbReference>
<dbReference type="InterPro" id="IPR050411">
    <property type="entry name" value="AlphaKG_dependent_hydroxylases"/>
</dbReference>
<dbReference type="PANTHER" id="PTHR10696:SF21">
    <property type="entry name" value="TAUD_TFDA-LIKE DOMAIN-CONTAINING PROTEIN"/>
    <property type="match status" value="1"/>
</dbReference>
<gene>
    <name evidence="3" type="ORF">GSOID_T00030955001</name>
</gene>
<dbReference type="GO" id="GO:0016491">
    <property type="term" value="F:oxidoreductase activity"/>
    <property type="evidence" value="ECO:0007669"/>
    <property type="project" value="UniProtKB-KW"/>
</dbReference>
<evidence type="ECO:0000313" key="3">
    <source>
        <dbReference type="EMBL" id="CBY37492.1"/>
    </source>
</evidence>
<dbReference type="Gene3D" id="3.60.130.10">
    <property type="entry name" value="Clavaminate synthase-like"/>
    <property type="match status" value="1"/>
</dbReference>
<evidence type="ECO:0000256" key="1">
    <source>
        <dbReference type="ARBA" id="ARBA00023002"/>
    </source>
</evidence>